<dbReference type="PANTHER" id="PTHR43080:SF11">
    <property type="entry name" value="CBS DOMAIN CONTAINING PROTEIN"/>
    <property type="match status" value="1"/>
</dbReference>
<dbReference type="EMBL" id="JQBP01000008">
    <property type="protein sequence ID" value="KRN74506.1"/>
    <property type="molecule type" value="Genomic_DNA"/>
</dbReference>
<dbReference type="PIRSF" id="PIRSF035040">
    <property type="entry name" value="UCP035040_CBS_Lmo0553"/>
    <property type="match status" value="1"/>
</dbReference>
<protein>
    <recommendedName>
        <fullName evidence="3">CBS domain-containing protein</fullName>
    </recommendedName>
</protein>
<feature type="domain" description="CBS" evidence="3">
    <location>
        <begin position="6"/>
        <end position="65"/>
    </location>
</feature>
<gene>
    <name evidence="4" type="ORF">IV73_GL001242</name>
</gene>
<evidence type="ECO:0000313" key="5">
    <source>
        <dbReference type="Proteomes" id="UP000051655"/>
    </source>
</evidence>
<comment type="caution">
    <text evidence="4">The sequence shown here is derived from an EMBL/GenBank/DDBJ whole genome shotgun (WGS) entry which is preliminary data.</text>
</comment>
<dbReference type="OrthoDB" id="1706107at2"/>
<dbReference type="PATRIC" id="fig|1616.3.peg.1275"/>
<sequence>MLESLVKPKDELVTVSEDTTIADALKIFETTSFRALPILDKTGNLFRGVVYKMHIYKAQIDHNDLNTPVTSIMRNSTKFIQEDATFYDVIFSLQDLPFISVIDANHNFIGILTHATLLKMLANSWQTNNGKYTLTLLTDGERGSLVRAAKYVARYTSISSAVTLNPDQNDLTQRIVFTLPDQVDEDTLSKIIKLLSRKGFRLESIEDLNEKSFLAK</sequence>
<dbReference type="Pfam" id="PF00571">
    <property type="entry name" value="CBS"/>
    <property type="match status" value="2"/>
</dbReference>
<evidence type="ECO:0000256" key="1">
    <source>
        <dbReference type="ARBA" id="ARBA00023122"/>
    </source>
</evidence>
<accession>A0A0R2JJH3</accession>
<dbReference type="InterPro" id="IPR000644">
    <property type="entry name" value="CBS_dom"/>
</dbReference>
<evidence type="ECO:0000256" key="2">
    <source>
        <dbReference type="PROSITE-ProRule" id="PRU00703"/>
    </source>
</evidence>
<dbReference type="NCBIfam" id="NF038387">
    <property type="entry name" value="CBS_CbpA"/>
    <property type="match status" value="1"/>
</dbReference>
<dbReference type="RefSeq" id="WP_057756340.1">
    <property type="nucleotide sequence ID" value="NZ_JQBP01000008.1"/>
</dbReference>
<keyword evidence="1 2" id="KW-0129">CBS domain</keyword>
<reference evidence="4 5" key="1">
    <citation type="journal article" date="2015" name="Genome Announc.">
        <title>Expanding the biotechnology potential of lactobacilli through comparative genomics of 213 strains and associated genera.</title>
        <authorList>
            <person name="Sun Z."/>
            <person name="Harris H.M."/>
            <person name="McCann A."/>
            <person name="Guo C."/>
            <person name="Argimon S."/>
            <person name="Zhang W."/>
            <person name="Yang X."/>
            <person name="Jeffery I.B."/>
            <person name="Cooney J.C."/>
            <person name="Kagawa T.F."/>
            <person name="Liu W."/>
            <person name="Song Y."/>
            <person name="Salvetti E."/>
            <person name="Wrobel A."/>
            <person name="Rasinkangas P."/>
            <person name="Parkhill J."/>
            <person name="Rea M.C."/>
            <person name="O'Sullivan O."/>
            <person name="Ritari J."/>
            <person name="Douillard F.P."/>
            <person name="Paul Ross R."/>
            <person name="Yang R."/>
            <person name="Briner A.E."/>
            <person name="Felis G.E."/>
            <person name="de Vos W.M."/>
            <person name="Barrangou R."/>
            <person name="Klaenhammer T.R."/>
            <person name="Caufield P.W."/>
            <person name="Cui Y."/>
            <person name="Zhang H."/>
            <person name="O'Toole P.W."/>
        </authorList>
    </citation>
    <scope>NUCLEOTIDE SEQUENCE [LARGE SCALE GENOMIC DNA]</scope>
    <source>
        <strain evidence="4 5">DSM 20593</strain>
    </source>
</reference>
<dbReference type="InterPro" id="IPR017036">
    <property type="entry name" value="Lmo0553-like"/>
</dbReference>
<dbReference type="STRING" id="1616.IV73_GL001242"/>
<dbReference type="PROSITE" id="PS51371">
    <property type="entry name" value="CBS"/>
    <property type="match status" value="1"/>
</dbReference>
<name>A0A0R2JJH3_9LACO</name>
<dbReference type="InterPro" id="IPR051257">
    <property type="entry name" value="Diverse_CBS-Domain"/>
</dbReference>
<dbReference type="CDD" id="cd02205">
    <property type="entry name" value="CBS_pair_SF"/>
    <property type="match status" value="1"/>
</dbReference>
<dbReference type="SUPFAM" id="SSF54631">
    <property type="entry name" value="CBS-domain pair"/>
    <property type="match status" value="1"/>
</dbReference>
<organism evidence="4 5">
    <name type="scientific">Weissella kandleri</name>
    <dbReference type="NCBI Taxonomy" id="1616"/>
    <lineage>
        <taxon>Bacteria</taxon>
        <taxon>Bacillati</taxon>
        <taxon>Bacillota</taxon>
        <taxon>Bacilli</taxon>
        <taxon>Lactobacillales</taxon>
        <taxon>Lactobacillaceae</taxon>
        <taxon>Weissella</taxon>
    </lineage>
</organism>
<proteinExistence type="predicted"/>
<dbReference type="SMART" id="SM00116">
    <property type="entry name" value="CBS"/>
    <property type="match status" value="2"/>
</dbReference>
<dbReference type="Gene3D" id="3.10.580.10">
    <property type="entry name" value="CBS-domain"/>
    <property type="match status" value="1"/>
</dbReference>
<evidence type="ECO:0000259" key="3">
    <source>
        <dbReference type="PROSITE" id="PS51371"/>
    </source>
</evidence>
<dbReference type="PANTHER" id="PTHR43080">
    <property type="entry name" value="CBS DOMAIN-CONTAINING PROTEIN CBSX3, MITOCHONDRIAL"/>
    <property type="match status" value="1"/>
</dbReference>
<dbReference type="Proteomes" id="UP000051655">
    <property type="component" value="Unassembled WGS sequence"/>
</dbReference>
<dbReference type="InterPro" id="IPR046342">
    <property type="entry name" value="CBS_dom_sf"/>
</dbReference>
<evidence type="ECO:0000313" key="4">
    <source>
        <dbReference type="EMBL" id="KRN74506.1"/>
    </source>
</evidence>
<keyword evidence="5" id="KW-1185">Reference proteome</keyword>
<dbReference type="AlphaFoldDB" id="A0A0R2JJH3"/>